<feature type="chain" id="PRO_5015062412" evidence="2">
    <location>
        <begin position="32"/>
        <end position="334"/>
    </location>
</feature>
<dbReference type="EMBL" id="LT907988">
    <property type="protein sequence ID" value="SOE51375.1"/>
    <property type="molecule type" value="Genomic_DNA"/>
</dbReference>
<dbReference type="SUPFAM" id="SSF53850">
    <property type="entry name" value="Periplasmic binding protein-like II"/>
    <property type="match status" value="1"/>
</dbReference>
<accession>A0A1C3JY51</accession>
<keyword evidence="5" id="KW-1185">Reference proteome</keyword>
<name>A0A1C3JY51_9BURK</name>
<dbReference type="PIRSF" id="PIRSF017082">
    <property type="entry name" value="YflP"/>
    <property type="match status" value="1"/>
</dbReference>
<comment type="similarity">
    <text evidence="1">Belongs to the UPF0065 (bug) family.</text>
</comment>
<dbReference type="OrthoDB" id="8678477at2"/>
<dbReference type="Gene3D" id="3.40.190.10">
    <property type="entry name" value="Periplasmic binding protein-like II"/>
    <property type="match status" value="1"/>
</dbReference>
<dbReference type="CDD" id="cd13578">
    <property type="entry name" value="PBP2_Bug27"/>
    <property type="match status" value="1"/>
</dbReference>
<dbReference type="RefSeq" id="WP_067750144.1">
    <property type="nucleotide sequence ID" value="NZ_LT907988.1"/>
</dbReference>
<dbReference type="Proteomes" id="UP000078558">
    <property type="component" value="Chromosome I"/>
</dbReference>
<organism evidence="3 5">
    <name type="scientific">Orrella dioscoreae</name>
    <dbReference type="NCBI Taxonomy" id="1851544"/>
    <lineage>
        <taxon>Bacteria</taxon>
        <taxon>Pseudomonadati</taxon>
        <taxon>Pseudomonadota</taxon>
        <taxon>Betaproteobacteria</taxon>
        <taxon>Burkholderiales</taxon>
        <taxon>Alcaligenaceae</taxon>
        <taxon>Orrella</taxon>
    </lineage>
</organism>
<evidence type="ECO:0000313" key="4">
    <source>
        <dbReference type="EMBL" id="SOE51375.1"/>
    </source>
</evidence>
<protein>
    <submittedName>
        <fullName evidence="3">Tricarboxylate transport protein TctC</fullName>
    </submittedName>
</protein>
<evidence type="ECO:0000256" key="2">
    <source>
        <dbReference type="SAM" id="SignalP"/>
    </source>
</evidence>
<reference evidence="4 5" key="2">
    <citation type="submission" date="2017-08" db="EMBL/GenBank/DDBJ databases">
        <authorList>
            <person name="de Groot N.N."/>
        </authorList>
    </citation>
    <scope>NUCLEOTIDE SEQUENCE [LARGE SCALE GENOMIC DNA]</scope>
    <source>
        <strain evidence="4">Orrdi1</strain>
    </source>
</reference>
<feature type="signal peptide" evidence="2">
    <location>
        <begin position="1"/>
        <end position="31"/>
    </location>
</feature>
<dbReference type="PANTHER" id="PTHR42928">
    <property type="entry name" value="TRICARBOXYLATE-BINDING PROTEIN"/>
    <property type="match status" value="1"/>
</dbReference>
<proteinExistence type="inferred from homology"/>
<dbReference type="AlphaFoldDB" id="A0A1C3JY51"/>
<reference evidence="3 5" key="1">
    <citation type="submission" date="2016-06" db="EMBL/GenBank/DDBJ databases">
        <authorList>
            <person name="Kjaerup R.B."/>
            <person name="Dalgaard T.S."/>
            <person name="Juul-Madsen H.R."/>
        </authorList>
    </citation>
    <scope>NUCLEOTIDE SEQUENCE [LARGE SCALE GENOMIC DNA]</scope>
    <source>
        <strain evidence="3">Orrdi1</strain>
    </source>
</reference>
<dbReference type="InterPro" id="IPR042100">
    <property type="entry name" value="Bug_dom1"/>
</dbReference>
<dbReference type="PANTHER" id="PTHR42928:SF5">
    <property type="entry name" value="BLR1237 PROTEIN"/>
    <property type="match status" value="1"/>
</dbReference>
<dbReference type="InterPro" id="IPR005064">
    <property type="entry name" value="BUG"/>
</dbReference>
<dbReference type="STRING" id="1851544.ODI_02258"/>
<dbReference type="Pfam" id="PF03401">
    <property type="entry name" value="TctC"/>
    <property type="match status" value="1"/>
</dbReference>
<dbReference type="KEGG" id="odi:ODI_R3397"/>
<gene>
    <name evidence="3" type="ORF">ODI_02258</name>
    <name evidence="4" type="ORF">ODI_R3397</name>
</gene>
<keyword evidence="2" id="KW-0732">Signal</keyword>
<evidence type="ECO:0000313" key="5">
    <source>
        <dbReference type="Proteomes" id="UP000078558"/>
    </source>
</evidence>
<dbReference type="EMBL" id="FLRC01000006">
    <property type="protein sequence ID" value="SBT24170.1"/>
    <property type="molecule type" value="Genomic_DNA"/>
</dbReference>
<sequence length="334" mass="35102">MTPYPVLCLVRRTAGLLACALLAGAAAPALAADDWPKRKPISYVVPFTVGGSTDVVGRLLAQKLGQRLGQNVVVENKPGAAGGIGASYVAKATPDGYTLFGGTISTHAINASLYKNLRYDPVADFEPVSLVATLPNVLLVDPNLGVNTVAELIEVLKKHPNKRTYASSGAGTSTHLTGALFAETIGVPLTHVPYKGTPPAMIDVSSGAVTFMFDQMTAALPLLQQGKLKLLAVTTGNRIALSPETPTLEEAGVKGFQVASWQAVYAPKGTPPEIVQRLSKEIAEVLKAPDVQAQLIQTMGMELVGGSPEDLRELMAKEIPRWAEVVKTSGATVE</sequence>
<evidence type="ECO:0000256" key="1">
    <source>
        <dbReference type="ARBA" id="ARBA00006987"/>
    </source>
</evidence>
<evidence type="ECO:0000313" key="3">
    <source>
        <dbReference type="EMBL" id="SBT24170.1"/>
    </source>
</evidence>
<dbReference type="Gene3D" id="3.40.190.150">
    <property type="entry name" value="Bordetella uptake gene, domain 1"/>
    <property type="match status" value="1"/>
</dbReference>